<evidence type="ECO:0000256" key="2">
    <source>
        <dbReference type="ARBA" id="ARBA00004279"/>
    </source>
</evidence>
<evidence type="ECO:0000256" key="17">
    <source>
        <dbReference type="ARBA" id="ARBA00023273"/>
    </source>
</evidence>
<evidence type="ECO:0000256" key="8">
    <source>
        <dbReference type="ARBA" id="ARBA00022490"/>
    </source>
</evidence>
<dbReference type="GO" id="GO:0016607">
    <property type="term" value="C:nuclear speck"/>
    <property type="evidence" value="ECO:0007669"/>
    <property type="project" value="UniProtKB-SubCell"/>
</dbReference>
<keyword evidence="16" id="KW-0539">Nucleus</keyword>
<gene>
    <name evidence="20" type="ORF">NEZAVI_LOCUS3470</name>
</gene>
<dbReference type="GO" id="GO:0010494">
    <property type="term" value="C:cytoplasmic stress granule"/>
    <property type="evidence" value="ECO:0007669"/>
    <property type="project" value="UniProtKB-SubCell"/>
</dbReference>
<sequence>MDTEESVQESSQPSKEEDLTAADVIKEEVNQCENSVDQVEVTDIEAVEHDNPIDCPLQDSEENEALVINHETTGDPEGDDSDVGSESSVASQEVPIEREEGDGQESDKKDKKLDRDEDKRDPQYIPKKGNFYEHDDRTSEGEEPSNGKKHLTPKAFESKERWGHDLYDDSLQSPKSREELIEQYGYDIRVEEGPPKARRRRRYGRGPNKYTRRWEEEEAYAKSRGSWRGRGRGRPSRSSVEDFPPLPEKEAVAKAGIDENKSDGKQDPVKKEPIRMLDSKVEKKDAQSVTQSVRRVKIDETSVHTPTRGRGSSRGRGKVSQPFKSGCFQRQSSTAEEDIATLSKHFAEAVINVDNKSIPSKRASSVPPTNSSESNGVKNQQSSEDTIVDKSGAESKSKRYSMQRQRSLPQATTNGVGIVQQVPQPPPPPPQHYIQPDQQQYFHQVSLDATPAAPATQYTNQPPANYRPEVPPMVAFVSPAAHQFHQPLPTYLPPTFLTPPPLATPPRGPEVYQGPTGITYYNTQSQVSRPVSTSRRVRLAIPIVAPPPESS</sequence>
<keyword evidence="10" id="KW-0747">Spliceosome</keyword>
<accession>A0A9P0E6S9</accession>
<evidence type="ECO:0000256" key="5">
    <source>
        <dbReference type="ARBA" id="ARBA00009548"/>
    </source>
</evidence>
<evidence type="ECO:0000256" key="6">
    <source>
        <dbReference type="ARBA" id="ARBA00019964"/>
    </source>
</evidence>
<feature type="compositionally biased region" description="Polar residues" evidence="18">
    <location>
        <begin position="400"/>
        <end position="415"/>
    </location>
</feature>
<evidence type="ECO:0000256" key="10">
    <source>
        <dbReference type="ARBA" id="ARBA00022728"/>
    </source>
</evidence>
<evidence type="ECO:0000256" key="4">
    <source>
        <dbReference type="ARBA" id="ARBA00004556"/>
    </source>
</evidence>
<dbReference type="PANTHER" id="PTHR13434:SF0">
    <property type="entry name" value="PROTEIN CASC3"/>
    <property type="match status" value="1"/>
</dbReference>
<evidence type="ECO:0000313" key="21">
    <source>
        <dbReference type="Proteomes" id="UP001152798"/>
    </source>
</evidence>
<keyword evidence="12" id="KW-0810">Translation regulation</keyword>
<feature type="compositionally biased region" description="Basic residues" evidence="18">
    <location>
        <begin position="225"/>
        <end position="235"/>
    </location>
</feature>
<feature type="compositionally biased region" description="Basic and acidic residues" evidence="18">
    <location>
        <begin position="105"/>
        <end position="122"/>
    </location>
</feature>
<feature type="region of interest" description="Disordered" evidence="18">
    <location>
        <begin position="496"/>
        <end position="518"/>
    </location>
</feature>
<evidence type="ECO:0000256" key="18">
    <source>
        <dbReference type="SAM" id="MobiDB-lite"/>
    </source>
</evidence>
<feature type="region of interest" description="Disordered" evidence="18">
    <location>
        <begin position="48"/>
        <end position="337"/>
    </location>
</feature>
<feature type="domain" description="Btz" evidence="19">
    <location>
        <begin position="93"/>
        <end position="193"/>
    </location>
</feature>
<evidence type="ECO:0000256" key="16">
    <source>
        <dbReference type="ARBA" id="ARBA00023242"/>
    </source>
</evidence>
<feature type="region of interest" description="Disordered" evidence="18">
    <location>
        <begin position="353"/>
        <end position="435"/>
    </location>
</feature>
<evidence type="ECO:0000313" key="20">
    <source>
        <dbReference type="EMBL" id="CAH1392696.1"/>
    </source>
</evidence>
<dbReference type="GO" id="GO:0048471">
    <property type="term" value="C:perinuclear region of cytoplasm"/>
    <property type="evidence" value="ECO:0007669"/>
    <property type="project" value="UniProtKB-SubCell"/>
</dbReference>
<evidence type="ECO:0000256" key="3">
    <source>
        <dbReference type="ARBA" id="ARBA00004324"/>
    </source>
</evidence>
<keyword evidence="17" id="KW-0966">Cell projection</keyword>
<dbReference type="Proteomes" id="UP001152798">
    <property type="component" value="Chromosome 2"/>
</dbReference>
<dbReference type="InterPro" id="IPR018545">
    <property type="entry name" value="Btz_dom"/>
</dbReference>
<dbReference type="SMART" id="SM01044">
    <property type="entry name" value="Btz"/>
    <property type="match status" value="1"/>
</dbReference>
<feature type="compositionally biased region" description="Basic and acidic residues" evidence="18">
    <location>
        <begin position="247"/>
        <end position="286"/>
    </location>
</feature>
<feature type="compositionally biased region" description="Basic and acidic residues" evidence="18">
    <location>
        <begin position="156"/>
        <end position="167"/>
    </location>
</feature>
<dbReference type="GO" id="GO:0008380">
    <property type="term" value="P:RNA splicing"/>
    <property type="evidence" value="ECO:0007669"/>
    <property type="project" value="UniProtKB-KW"/>
</dbReference>
<dbReference type="Pfam" id="PF09405">
    <property type="entry name" value="Btz"/>
    <property type="match status" value="1"/>
</dbReference>
<feature type="region of interest" description="Disordered" evidence="18">
    <location>
        <begin position="1"/>
        <end position="21"/>
    </location>
</feature>
<evidence type="ECO:0000259" key="19">
    <source>
        <dbReference type="SMART" id="SM01044"/>
    </source>
</evidence>
<protein>
    <recommendedName>
        <fullName evidence="6">Protein CASC3</fullName>
    </recommendedName>
</protein>
<feature type="compositionally biased region" description="Pro residues" evidence="18">
    <location>
        <begin position="496"/>
        <end position="508"/>
    </location>
</feature>
<keyword evidence="9" id="KW-0507">mRNA processing</keyword>
<feature type="compositionally biased region" description="Polar residues" evidence="18">
    <location>
        <begin position="354"/>
        <end position="385"/>
    </location>
</feature>
<dbReference type="GO" id="GO:0006397">
    <property type="term" value="P:mRNA processing"/>
    <property type="evidence" value="ECO:0007669"/>
    <property type="project" value="UniProtKB-KW"/>
</dbReference>
<dbReference type="EMBL" id="OV725078">
    <property type="protein sequence ID" value="CAH1392696.1"/>
    <property type="molecule type" value="Genomic_DNA"/>
</dbReference>
<dbReference type="PANTHER" id="PTHR13434">
    <property type="entry name" value="PROTEIN CASC3"/>
    <property type="match status" value="1"/>
</dbReference>
<dbReference type="GO" id="GO:0003729">
    <property type="term" value="F:mRNA binding"/>
    <property type="evidence" value="ECO:0007669"/>
    <property type="project" value="InterPro"/>
</dbReference>
<evidence type="ECO:0000256" key="11">
    <source>
        <dbReference type="ARBA" id="ARBA00022816"/>
    </source>
</evidence>
<dbReference type="InterPro" id="IPR028544">
    <property type="entry name" value="CASC3"/>
</dbReference>
<keyword evidence="13" id="KW-0694">RNA-binding</keyword>
<keyword evidence="21" id="KW-1185">Reference proteome</keyword>
<comment type="similarity">
    <text evidence="5">Belongs to the CASC3 family.</text>
</comment>
<dbReference type="GO" id="GO:0030425">
    <property type="term" value="C:dendrite"/>
    <property type="evidence" value="ECO:0007669"/>
    <property type="project" value="UniProtKB-SubCell"/>
</dbReference>
<dbReference type="GO" id="GO:0006417">
    <property type="term" value="P:regulation of translation"/>
    <property type="evidence" value="ECO:0007669"/>
    <property type="project" value="UniProtKB-KW"/>
</dbReference>
<keyword evidence="15" id="KW-0508">mRNA splicing</keyword>
<evidence type="ECO:0000256" key="15">
    <source>
        <dbReference type="ARBA" id="ARBA00023187"/>
    </source>
</evidence>
<evidence type="ECO:0000256" key="7">
    <source>
        <dbReference type="ARBA" id="ARBA00022448"/>
    </source>
</evidence>
<dbReference type="GO" id="GO:0051028">
    <property type="term" value="P:mRNA transport"/>
    <property type="evidence" value="ECO:0007669"/>
    <property type="project" value="UniProtKB-KW"/>
</dbReference>
<evidence type="ECO:0000256" key="13">
    <source>
        <dbReference type="ARBA" id="ARBA00022884"/>
    </source>
</evidence>
<feature type="compositionally biased region" description="Basic and acidic residues" evidence="18">
    <location>
        <begin position="130"/>
        <end position="140"/>
    </location>
</feature>
<evidence type="ECO:0000256" key="1">
    <source>
        <dbReference type="ARBA" id="ARBA00004210"/>
    </source>
</evidence>
<keyword evidence="14" id="KW-0866">Nonsense-mediated mRNA decay</keyword>
<evidence type="ECO:0000256" key="9">
    <source>
        <dbReference type="ARBA" id="ARBA00022664"/>
    </source>
</evidence>
<dbReference type="GO" id="GO:0035145">
    <property type="term" value="C:exon-exon junction complex"/>
    <property type="evidence" value="ECO:0007669"/>
    <property type="project" value="InterPro"/>
</dbReference>
<name>A0A9P0E6S9_NEZVI</name>
<keyword evidence="7" id="KW-0813">Transport</keyword>
<organism evidence="20 21">
    <name type="scientific">Nezara viridula</name>
    <name type="common">Southern green stink bug</name>
    <name type="synonym">Cimex viridulus</name>
    <dbReference type="NCBI Taxonomy" id="85310"/>
    <lineage>
        <taxon>Eukaryota</taxon>
        <taxon>Metazoa</taxon>
        <taxon>Ecdysozoa</taxon>
        <taxon>Arthropoda</taxon>
        <taxon>Hexapoda</taxon>
        <taxon>Insecta</taxon>
        <taxon>Pterygota</taxon>
        <taxon>Neoptera</taxon>
        <taxon>Paraneoptera</taxon>
        <taxon>Hemiptera</taxon>
        <taxon>Heteroptera</taxon>
        <taxon>Panheteroptera</taxon>
        <taxon>Pentatomomorpha</taxon>
        <taxon>Pentatomoidea</taxon>
        <taxon>Pentatomidae</taxon>
        <taxon>Pentatominae</taxon>
        <taxon>Nezara</taxon>
    </lineage>
</organism>
<feature type="compositionally biased region" description="Basic and acidic residues" evidence="18">
    <location>
        <begin position="212"/>
        <end position="221"/>
    </location>
</feature>
<evidence type="ECO:0000256" key="12">
    <source>
        <dbReference type="ARBA" id="ARBA00022845"/>
    </source>
</evidence>
<dbReference type="OrthoDB" id="657902at2759"/>
<proteinExistence type="inferred from homology"/>
<dbReference type="GO" id="GO:0005681">
    <property type="term" value="C:spliceosomal complex"/>
    <property type="evidence" value="ECO:0007669"/>
    <property type="project" value="UniProtKB-KW"/>
</dbReference>
<keyword evidence="8" id="KW-0963">Cytoplasm</keyword>
<evidence type="ECO:0000256" key="14">
    <source>
        <dbReference type="ARBA" id="ARBA00023161"/>
    </source>
</evidence>
<feature type="compositionally biased region" description="Basic and acidic residues" evidence="18">
    <location>
        <begin position="387"/>
        <end position="397"/>
    </location>
</feature>
<reference evidence="20" key="1">
    <citation type="submission" date="2022-01" db="EMBL/GenBank/DDBJ databases">
        <authorList>
            <person name="King R."/>
        </authorList>
    </citation>
    <scope>NUCLEOTIDE SEQUENCE</scope>
</reference>
<dbReference type="AlphaFoldDB" id="A0A9P0E6S9"/>
<comment type="subcellular location">
    <subcellularLocation>
        <location evidence="2">Cell projection</location>
        <location evidence="2">Dendrite</location>
    </subcellularLocation>
    <subcellularLocation>
        <location evidence="1">Cytoplasm</location>
        <location evidence="1">Stress granule</location>
    </subcellularLocation>
    <subcellularLocation>
        <location evidence="4">Cytoplasm</location>
        <location evidence="4">Perinuclear region</location>
    </subcellularLocation>
    <subcellularLocation>
        <location evidence="3">Nucleus speckle</location>
    </subcellularLocation>
</comment>
<feature type="compositionally biased region" description="Acidic residues" evidence="18">
    <location>
        <begin position="74"/>
        <end position="83"/>
    </location>
</feature>
<keyword evidence="11" id="KW-0509">mRNA transport</keyword>
<dbReference type="GO" id="GO:0000184">
    <property type="term" value="P:nuclear-transcribed mRNA catabolic process, nonsense-mediated decay"/>
    <property type="evidence" value="ECO:0007669"/>
    <property type="project" value="UniProtKB-KW"/>
</dbReference>